<evidence type="ECO:0000256" key="5">
    <source>
        <dbReference type="ARBA" id="ARBA00023004"/>
    </source>
</evidence>
<dbReference type="InterPro" id="IPR013785">
    <property type="entry name" value="Aldolase_TIM"/>
</dbReference>
<organism evidence="10 11">
    <name type="scientific">Gilliamella intestini</name>
    <dbReference type="NCBI Taxonomy" id="1798183"/>
    <lineage>
        <taxon>Bacteria</taxon>
        <taxon>Pseudomonadati</taxon>
        <taxon>Pseudomonadota</taxon>
        <taxon>Gammaproteobacteria</taxon>
        <taxon>Orbales</taxon>
        <taxon>Orbaceae</taxon>
        <taxon>Gilliamella</taxon>
    </lineage>
</organism>
<evidence type="ECO:0000256" key="2">
    <source>
        <dbReference type="ARBA" id="ARBA00022691"/>
    </source>
</evidence>
<accession>A0A1C4CZ72</accession>
<sequence>MVDFRIVEIFESLQGEGYNTGMPAVFIRFAGCNLNCTWCDTNFRKFTRFTLNDLMTKVSKYKSKNIIITGGEPTMVKALPELLLPLKKAGYFIAIESNGLGKVDPLIDYIALSPKFCYQSRYKKIAQSTANEVRIVAENHPDFIDFCQYIETHIQAKHYYLSPCEKDGVFNMFETIKLLGKINQNRLDNKWFLSVQSHKFANIE</sequence>
<protein>
    <recommendedName>
        <fullName evidence="8">7-carboxy-7-deazaguanine synthase</fullName>
        <shortName evidence="8">CDG synthase</shortName>
        <ecNumber evidence="8">4.3.99.3</ecNumber>
    </recommendedName>
    <alternativeName>
        <fullName evidence="8">Queuosine biosynthesis protein QueE</fullName>
    </alternativeName>
</protein>
<keyword evidence="7 8" id="KW-0456">Lyase</keyword>
<dbReference type="PROSITE" id="PS51918">
    <property type="entry name" value="RADICAL_SAM"/>
    <property type="match status" value="1"/>
</dbReference>
<keyword evidence="11" id="KW-1185">Reference proteome</keyword>
<name>A0A1C4CZ72_9GAMM</name>
<comment type="pathway">
    <text evidence="8">Purine metabolism; 7-cyano-7-deazaguanine biosynthesis.</text>
</comment>
<dbReference type="PANTHER" id="PTHR42836">
    <property type="entry name" value="7-CARBOXY-7-DEAZAGUANINE SYNTHASE"/>
    <property type="match status" value="1"/>
</dbReference>
<evidence type="ECO:0000256" key="4">
    <source>
        <dbReference type="ARBA" id="ARBA00022842"/>
    </source>
</evidence>
<evidence type="ECO:0000259" key="9">
    <source>
        <dbReference type="PROSITE" id="PS51918"/>
    </source>
</evidence>
<feature type="binding site" evidence="8">
    <location>
        <position position="36"/>
    </location>
    <ligand>
        <name>[4Fe-4S] cluster</name>
        <dbReference type="ChEBI" id="CHEBI:49883"/>
        <note>4Fe-4S-S-AdoMet</note>
    </ligand>
</feature>
<comment type="cofactor">
    <cofactor evidence="8">
        <name>S-adenosyl-L-methionine</name>
        <dbReference type="ChEBI" id="CHEBI:59789"/>
    </cofactor>
    <text evidence="8">Binds 1 S-adenosyl-L-methionine per subunit.</text>
</comment>
<comment type="subunit">
    <text evidence="8">Homodimer.</text>
</comment>
<comment type="cofactor">
    <cofactor evidence="8">
        <name>[4Fe-4S] cluster</name>
        <dbReference type="ChEBI" id="CHEBI:49883"/>
    </cofactor>
    <text evidence="8">Binds 1 [4Fe-4S] cluster. The cluster is coordinated with 3 cysteines and an exchangeable S-adenosyl-L-methionine.</text>
</comment>
<dbReference type="OrthoDB" id="9792276at2"/>
<comment type="similarity">
    <text evidence="8">Belongs to the radical SAM superfamily. 7-carboxy-7-deazaguanine synthase family.</text>
</comment>
<feature type="domain" description="Radical SAM core" evidence="9">
    <location>
        <begin position="19"/>
        <end position="204"/>
    </location>
</feature>
<dbReference type="InterPro" id="IPR058240">
    <property type="entry name" value="rSAM_sf"/>
</dbReference>
<gene>
    <name evidence="8" type="primary">queE</name>
    <name evidence="10" type="ORF">GA0061080_10544</name>
</gene>
<dbReference type="Gene3D" id="3.20.20.70">
    <property type="entry name" value="Aldolase class I"/>
    <property type="match status" value="1"/>
</dbReference>
<dbReference type="HAMAP" id="MF_00917">
    <property type="entry name" value="QueE"/>
    <property type="match status" value="1"/>
</dbReference>
<dbReference type="STRING" id="1798183.GA0061080_10544"/>
<evidence type="ECO:0000256" key="8">
    <source>
        <dbReference type="HAMAP-Rule" id="MF_00917"/>
    </source>
</evidence>
<feature type="binding site" evidence="8">
    <location>
        <begin position="38"/>
        <end position="40"/>
    </location>
    <ligand>
        <name>S-adenosyl-L-methionine</name>
        <dbReference type="ChEBI" id="CHEBI:59789"/>
    </ligand>
</feature>
<dbReference type="PIRSF" id="PIRSF000370">
    <property type="entry name" value="QueE"/>
    <property type="match status" value="1"/>
</dbReference>
<evidence type="ECO:0000313" key="11">
    <source>
        <dbReference type="Proteomes" id="UP000199698"/>
    </source>
</evidence>
<dbReference type="GO" id="GO:0016840">
    <property type="term" value="F:carbon-nitrogen lyase activity"/>
    <property type="evidence" value="ECO:0007669"/>
    <property type="project" value="UniProtKB-UniRule"/>
</dbReference>
<evidence type="ECO:0000256" key="7">
    <source>
        <dbReference type="ARBA" id="ARBA00023239"/>
    </source>
</evidence>
<keyword evidence="4 8" id="KW-0460">Magnesium</keyword>
<dbReference type="GO" id="GO:0008616">
    <property type="term" value="P:tRNA queuosine(34) biosynthetic process"/>
    <property type="evidence" value="ECO:0007669"/>
    <property type="project" value="UniProtKB-UniRule"/>
</dbReference>
<dbReference type="GO" id="GO:0051539">
    <property type="term" value="F:4 iron, 4 sulfur cluster binding"/>
    <property type="evidence" value="ECO:0007669"/>
    <property type="project" value="UniProtKB-UniRule"/>
</dbReference>
<reference evidence="11" key="1">
    <citation type="submission" date="2016-08" db="EMBL/GenBank/DDBJ databases">
        <authorList>
            <person name="Varghese N."/>
            <person name="Submissions Spin"/>
        </authorList>
    </citation>
    <scope>NUCLEOTIDE SEQUENCE [LARGE SCALE GENOMIC DNA]</scope>
    <source>
        <strain evidence="11">R-53144</strain>
    </source>
</reference>
<keyword evidence="6 8" id="KW-0411">Iron-sulfur</keyword>
<feature type="binding site" evidence="8">
    <location>
        <begin position="13"/>
        <end position="15"/>
    </location>
    <ligand>
        <name>substrate</name>
    </ligand>
</feature>
<evidence type="ECO:0000256" key="3">
    <source>
        <dbReference type="ARBA" id="ARBA00022723"/>
    </source>
</evidence>
<keyword evidence="1 8" id="KW-0004">4Fe-4S</keyword>
<dbReference type="EC" id="4.3.99.3" evidence="8"/>
<evidence type="ECO:0000256" key="1">
    <source>
        <dbReference type="ARBA" id="ARBA00022485"/>
    </source>
</evidence>
<dbReference type="Proteomes" id="UP000199698">
    <property type="component" value="Unassembled WGS sequence"/>
</dbReference>
<feature type="binding site" evidence="8">
    <location>
        <position position="32"/>
    </location>
    <ligand>
        <name>[4Fe-4S] cluster</name>
        <dbReference type="ChEBI" id="CHEBI:49883"/>
        <note>4Fe-4S-S-AdoMet</note>
    </ligand>
</feature>
<dbReference type="AlphaFoldDB" id="A0A1C4CZ72"/>
<keyword evidence="8" id="KW-0671">Queuosine biosynthesis</keyword>
<dbReference type="Pfam" id="PF04055">
    <property type="entry name" value="Radical_SAM"/>
    <property type="match status" value="1"/>
</dbReference>
<comment type="cofactor">
    <cofactor evidence="8">
        <name>Mg(2+)</name>
        <dbReference type="ChEBI" id="CHEBI:18420"/>
    </cofactor>
</comment>
<dbReference type="GO" id="GO:0000287">
    <property type="term" value="F:magnesium ion binding"/>
    <property type="evidence" value="ECO:0007669"/>
    <property type="project" value="UniProtKB-UniRule"/>
</dbReference>
<feature type="binding site" evidence="8">
    <location>
        <position position="41"/>
    </location>
    <ligand>
        <name>Mg(2+)</name>
        <dbReference type="ChEBI" id="CHEBI:18420"/>
    </ligand>
</feature>
<dbReference type="InterPro" id="IPR007197">
    <property type="entry name" value="rSAM"/>
</dbReference>
<feature type="binding site" evidence="8">
    <location>
        <position position="39"/>
    </location>
    <ligand>
        <name>[4Fe-4S] cluster</name>
        <dbReference type="ChEBI" id="CHEBI:49883"/>
        <note>4Fe-4S-S-AdoMet</note>
    </ligand>
</feature>
<dbReference type="PANTHER" id="PTHR42836:SF1">
    <property type="entry name" value="7-CARBOXY-7-DEAZAGUANINE SYNTHASE"/>
    <property type="match status" value="1"/>
</dbReference>
<evidence type="ECO:0000256" key="6">
    <source>
        <dbReference type="ARBA" id="ARBA00023014"/>
    </source>
</evidence>
<comment type="catalytic activity">
    <reaction evidence="8">
        <text>6-carboxy-5,6,7,8-tetrahydropterin + H(+) = 7-carboxy-7-carbaguanine + NH4(+)</text>
        <dbReference type="Rhea" id="RHEA:27974"/>
        <dbReference type="ChEBI" id="CHEBI:15378"/>
        <dbReference type="ChEBI" id="CHEBI:28938"/>
        <dbReference type="ChEBI" id="CHEBI:61032"/>
        <dbReference type="ChEBI" id="CHEBI:61036"/>
        <dbReference type="EC" id="4.3.99.3"/>
    </reaction>
</comment>
<feature type="binding site" evidence="8">
    <location>
        <position position="69"/>
    </location>
    <ligand>
        <name>substrate</name>
    </ligand>
</feature>
<feature type="binding site" evidence="8">
    <location>
        <begin position="113"/>
        <end position="115"/>
    </location>
    <ligand>
        <name>S-adenosyl-L-methionine</name>
        <dbReference type="ChEBI" id="CHEBI:59789"/>
    </ligand>
</feature>
<keyword evidence="3 8" id="KW-0479">Metal-binding</keyword>
<dbReference type="InterPro" id="IPR024924">
    <property type="entry name" value="7-CO-7-deazaguanine_synth-like"/>
</dbReference>
<dbReference type="GO" id="GO:1904047">
    <property type="term" value="F:S-adenosyl-L-methionine binding"/>
    <property type="evidence" value="ECO:0007669"/>
    <property type="project" value="UniProtKB-UniRule"/>
</dbReference>
<dbReference type="RefSeq" id="WP_091125248.1">
    <property type="nucleotide sequence ID" value="NZ_FMBA01000054.1"/>
</dbReference>
<evidence type="ECO:0000313" key="10">
    <source>
        <dbReference type="EMBL" id="SCC24337.1"/>
    </source>
</evidence>
<keyword evidence="2 8" id="KW-0949">S-adenosyl-L-methionine</keyword>
<comment type="function">
    <text evidence="8">Catalyzes the complex heterocyclic radical-mediated conversion of 6-carboxy-5,6,7,8-tetrahydropterin (CPH4) to 7-carboxy-7-deazaguanine (CDG), a step common to the biosynthetic pathways of all 7-deazapurine-containing compounds.</text>
</comment>
<keyword evidence="5 8" id="KW-0408">Iron</keyword>
<dbReference type="SFLD" id="SFLDS00029">
    <property type="entry name" value="Radical_SAM"/>
    <property type="match status" value="1"/>
</dbReference>
<dbReference type="UniPathway" id="UPA00391"/>
<feature type="binding site" evidence="8">
    <location>
        <position position="28"/>
    </location>
    <ligand>
        <name>substrate</name>
    </ligand>
</feature>
<feature type="binding site" evidence="8">
    <location>
        <position position="71"/>
    </location>
    <ligand>
        <name>S-adenosyl-L-methionine</name>
        <dbReference type="ChEBI" id="CHEBI:59789"/>
    </ligand>
</feature>
<dbReference type="EMBL" id="FMBA01000054">
    <property type="protein sequence ID" value="SCC24337.1"/>
    <property type="molecule type" value="Genomic_DNA"/>
</dbReference>
<proteinExistence type="inferred from homology"/>
<comment type="caution">
    <text evidence="8">Lacks conserved residue(s) required for the propagation of feature annotation.</text>
</comment>
<dbReference type="SUPFAM" id="SSF102114">
    <property type="entry name" value="Radical SAM enzymes"/>
    <property type="match status" value="1"/>
</dbReference>